<comment type="caution">
    <text evidence="2">The sequence shown here is derived from an EMBL/GenBank/DDBJ whole genome shotgun (WGS) entry which is preliminary data.</text>
</comment>
<organism evidence="2 3">
    <name type="scientific">Azospirillum lipoferum</name>
    <dbReference type="NCBI Taxonomy" id="193"/>
    <lineage>
        <taxon>Bacteria</taxon>
        <taxon>Pseudomonadati</taxon>
        <taxon>Pseudomonadota</taxon>
        <taxon>Alphaproteobacteria</taxon>
        <taxon>Rhodospirillales</taxon>
        <taxon>Azospirillaceae</taxon>
        <taxon>Azospirillum</taxon>
    </lineage>
</organism>
<dbReference type="Proteomes" id="UP000324927">
    <property type="component" value="Unassembled WGS sequence"/>
</dbReference>
<evidence type="ECO:0000313" key="2">
    <source>
        <dbReference type="EMBL" id="KAA0597095.1"/>
    </source>
</evidence>
<gene>
    <name evidence="2" type="ORF">FZ942_08280</name>
</gene>
<feature type="region of interest" description="Disordered" evidence="1">
    <location>
        <begin position="24"/>
        <end position="43"/>
    </location>
</feature>
<protein>
    <recommendedName>
        <fullName evidence="4">GGDEF domain-containing protein</fullName>
    </recommendedName>
</protein>
<evidence type="ECO:0000256" key="1">
    <source>
        <dbReference type="SAM" id="MobiDB-lite"/>
    </source>
</evidence>
<accession>A0A5A9GTF0</accession>
<dbReference type="EMBL" id="VTTN01000002">
    <property type="protein sequence ID" value="KAA0597095.1"/>
    <property type="molecule type" value="Genomic_DNA"/>
</dbReference>
<dbReference type="OrthoDB" id="7335474at2"/>
<name>A0A5A9GTF0_AZOLI</name>
<evidence type="ECO:0008006" key="4">
    <source>
        <dbReference type="Google" id="ProtNLM"/>
    </source>
</evidence>
<evidence type="ECO:0000313" key="3">
    <source>
        <dbReference type="Proteomes" id="UP000324927"/>
    </source>
</evidence>
<reference evidence="2 3" key="1">
    <citation type="submission" date="2019-08" db="EMBL/GenBank/DDBJ databases">
        <authorList>
            <person name="Grouzdev D."/>
            <person name="Tikhonova E."/>
            <person name="Kravchenko I."/>
        </authorList>
    </citation>
    <scope>NUCLEOTIDE SEQUENCE [LARGE SCALE GENOMIC DNA]</scope>
    <source>
        <strain evidence="2 3">59b</strain>
    </source>
</reference>
<dbReference type="AlphaFoldDB" id="A0A5A9GTF0"/>
<keyword evidence="3" id="KW-1185">Reference proteome</keyword>
<proteinExistence type="predicted"/>
<feature type="compositionally biased region" description="Low complexity" evidence="1">
    <location>
        <begin position="24"/>
        <end position="33"/>
    </location>
</feature>
<feature type="region of interest" description="Disordered" evidence="1">
    <location>
        <begin position="182"/>
        <end position="207"/>
    </location>
</feature>
<sequence length="487" mass="53510">MSIDSVRRLLRRWFRQAEATVPPRAPAAVQRPAGDGRPGASVPEPHRLEQRLWRLLMQPAIASTGRVHLIDLSMMRECLGVNWPILRQRVFAAADTLIDRSLTRNDISFRTSADDYVLVFASLDRHAAALVCARIAQELLQLFLGDDRLADIRVSTAVGVVDGHIQFEHSFAKVLMASARPQADRRTGDRTVSATTATAAGDGSPPMPAPLAYAGEGEGKTPLVLRQLKLSPDDSGRFGVKYRPVWDIGQMVISTYMGVPVRSFPDGSFAEGAAALNSVTDAVEILKLDADALVGSVEILHGLFRSKSRLLMSVPVCFDTLAARRTRQPFLEICQSIPDYLRRFLIFELLRFPPGVPTGRLSELLHEVRPYCRWSFMQMDFRQQSFSSLAGTGLSGITMAMPGDRSAEPRLMEEMNAIVTLAERAGLMICVTGLSTTSMVVAARAAGVRLVAGNRIGLPQDRPRAMKRLDWPNLYREDDEGDGQGGS</sequence>